<sequence length="55" mass="6463">MIRFIIRWIGVLMTTSTVLLIGYEIVNGFLAFIYFTIGGILMFLFRNKSKKSIWE</sequence>
<reference evidence="2 3" key="1">
    <citation type="submission" date="2013-07" db="EMBL/GenBank/DDBJ databases">
        <title>Complete genome sequence of Bacillus infantis NRRL B-14911 that has potential to induce cardiac disease by antigenic mimicry.</title>
        <authorList>
            <person name="Massilamany C."/>
            <person name="Smith T.P.L."/>
            <person name="Loy J.D."/>
            <person name="Barletta R."/>
            <person name="Reddy J."/>
        </authorList>
    </citation>
    <scope>NUCLEOTIDE SEQUENCE [LARGE SCALE GENOMIC DNA]</scope>
    <source>
        <strain evidence="2 3">NRRL B-14911</strain>
    </source>
</reference>
<dbReference type="AlphaFoldDB" id="U5L726"/>
<keyword evidence="1" id="KW-0812">Transmembrane</keyword>
<keyword evidence="3" id="KW-1185">Reference proteome</keyword>
<evidence type="ECO:0000313" key="2">
    <source>
        <dbReference type="EMBL" id="AGX02566.1"/>
    </source>
</evidence>
<dbReference type="HOGENOM" id="CLU_3022345_0_0_9"/>
<dbReference type="Proteomes" id="UP000017805">
    <property type="component" value="Chromosome"/>
</dbReference>
<dbReference type="KEGG" id="bif:N288_03015"/>
<dbReference type="STRING" id="1367477.N288_03015"/>
<keyword evidence="1" id="KW-0472">Membrane</keyword>
<organism evidence="2 3">
    <name type="scientific">Bacillus infantis NRRL B-14911</name>
    <dbReference type="NCBI Taxonomy" id="1367477"/>
    <lineage>
        <taxon>Bacteria</taxon>
        <taxon>Bacillati</taxon>
        <taxon>Bacillota</taxon>
        <taxon>Bacilli</taxon>
        <taxon>Bacillales</taxon>
        <taxon>Bacillaceae</taxon>
        <taxon>Bacillus</taxon>
    </lineage>
</organism>
<protein>
    <submittedName>
        <fullName evidence="2">Uncharacterized protein</fullName>
    </submittedName>
</protein>
<gene>
    <name evidence="2" type="ORF">N288_03015</name>
</gene>
<evidence type="ECO:0000313" key="3">
    <source>
        <dbReference type="Proteomes" id="UP000017805"/>
    </source>
</evidence>
<name>U5L726_9BACI</name>
<feature type="transmembrane region" description="Helical" evidence="1">
    <location>
        <begin position="29"/>
        <end position="45"/>
    </location>
</feature>
<evidence type="ECO:0000256" key="1">
    <source>
        <dbReference type="SAM" id="Phobius"/>
    </source>
</evidence>
<feature type="transmembrane region" description="Helical" evidence="1">
    <location>
        <begin position="5"/>
        <end position="23"/>
    </location>
</feature>
<accession>U5L726</accession>
<proteinExistence type="predicted"/>
<dbReference type="EMBL" id="CP006643">
    <property type="protein sequence ID" value="AGX02566.1"/>
    <property type="molecule type" value="Genomic_DNA"/>
</dbReference>
<keyword evidence="1" id="KW-1133">Transmembrane helix</keyword>